<evidence type="ECO:0000313" key="2">
    <source>
        <dbReference type="EMBL" id="KAJ3514437.1"/>
    </source>
</evidence>
<dbReference type="EMBL" id="JANKHO010000145">
    <property type="protein sequence ID" value="KAJ3514437.1"/>
    <property type="molecule type" value="Genomic_DNA"/>
</dbReference>
<dbReference type="OrthoDB" id="3223825at2759"/>
<feature type="compositionally biased region" description="Low complexity" evidence="1">
    <location>
        <begin position="408"/>
        <end position="418"/>
    </location>
</feature>
<sequence length="490" mass="53357">MPKSPQSNKRSELRSRSPSVLRVDRGSGNLSRASSPSTSAVIPEETLTSPSMTSIHDISTNSLAAATTRIFEMLEVLRDQYGVETVLVVTRGDIKHPRFSRVQASKKASRFLRNVVRTDAGQLAEKLEGYIVSGAADHGGIPHSTVKMKQKEQIKIARDFILNGLIDILREDNMPEDQIPKSMNYKSYETKIVEQCGVVLVGYPGDKGIVNPGELDALMLKELLARLNDGRCYWRKLNGVASTSRVARHTSPVSSSASPNCEHAPASFGTLPPSGTEFEIPTPSSTDLSPSWFEDIVSMNPPPEDDRCMPMAGDGDRHVGEYPSQAAPMLHYDPLPSHLNQEPAMPWQNTDPVAKAMNVLHRAYLEAFVSLFPNQMPAMGGPLPSFADMLSSFPMSSNIPYSGSETYSSPLSDITTPPDTSPLPIPTPSDTYDSPIPADIPNLISEPQCFATPPESSHTGGLSPSFQTFNLNDGVGSDPNSFPWFQSWQA</sequence>
<proteinExistence type="predicted"/>
<name>A0A9W8K6Q2_9AGAR</name>
<dbReference type="AlphaFoldDB" id="A0A9W8K6Q2"/>
<evidence type="ECO:0000313" key="3">
    <source>
        <dbReference type="Proteomes" id="UP001148786"/>
    </source>
</evidence>
<organism evidence="2 3">
    <name type="scientific">Agrocybe chaxingu</name>
    <dbReference type="NCBI Taxonomy" id="84603"/>
    <lineage>
        <taxon>Eukaryota</taxon>
        <taxon>Fungi</taxon>
        <taxon>Dikarya</taxon>
        <taxon>Basidiomycota</taxon>
        <taxon>Agaricomycotina</taxon>
        <taxon>Agaricomycetes</taxon>
        <taxon>Agaricomycetidae</taxon>
        <taxon>Agaricales</taxon>
        <taxon>Agaricineae</taxon>
        <taxon>Strophariaceae</taxon>
        <taxon>Agrocybe</taxon>
    </lineage>
</organism>
<keyword evidence="3" id="KW-1185">Reference proteome</keyword>
<dbReference type="Proteomes" id="UP001148786">
    <property type="component" value="Unassembled WGS sequence"/>
</dbReference>
<evidence type="ECO:0000256" key="1">
    <source>
        <dbReference type="SAM" id="MobiDB-lite"/>
    </source>
</evidence>
<reference evidence="2" key="1">
    <citation type="submission" date="2022-07" db="EMBL/GenBank/DDBJ databases">
        <title>Genome Sequence of Agrocybe chaxingu.</title>
        <authorList>
            <person name="Buettner E."/>
        </authorList>
    </citation>
    <scope>NUCLEOTIDE SEQUENCE</scope>
    <source>
        <strain evidence="2">MP-N11</strain>
    </source>
</reference>
<feature type="compositionally biased region" description="Polar residues" evidence="1">
    <location>
        <begin position="28"/>
        <end position="41"/>
    </location>
</feature>
<comment type="caution">
    <text evidence="2">The sequence shown here is derived from an EMBL/GenBank/DDBJ whole genome shotgun (WGS) entry which is preliminary data.</text>
</comment>
<protein>
    <submittedName>
        <fullName evidence="2">Uncharacterized protein</fullName>
    </submittedName>
</protein>
<gene>
    <name evidence="2" type="ORF">NLJ89_g2381</name>
</gene>
<feature type="region of interest" description="Disordered" evidence="1">
    <location>
        <begin position="1"/>
        <end position="41"/>
    </location>
</feature>
<feature type="region of interest" description="Disordered" evidence="1">
    <location>
        <begin position="404"/>
        <end position="433"/>
    </location>
</feature>
<accession>A0A9W8K6Q2</accession>